<gene>
    <name evidence="1" type="ORF">ODALV1_LOCUS31367</name>
</gene>
<evidence type="ECO:0000313" key="1">
    <source>
        <dbReference type="EMBL" id="CAL8148247.1"/>
    </source>
</evidence>
<evidence type="ECO:0000313" key="2">
    <source>
        <dbReference type="Proteomes" id="UP001642540"/>
    </source>
</evidence>
<organism evidence="1 2">
    <name type="scientific">Orchesella dallaii</name>
    <dbReference type="NCBI Taxonomy" id="48710"/>
    <lineage>
        <taxon>Eukaryota</taxon>
        <taxon>Metazoa</taxon>
        <taxon>Ecdysozoa</taxon>
        <taxon>Arthropoda</taxon>
        <taxon>Hexapoda</taxon>
        <taxon>Collembola</taxon>
        <taxon>Entomobryomorpha</taxon>
        <taxon>Entomobryoidea</taxon>
        <taxon>Orchesellidae</taxon>
        <taxon>Orchesellinae</taxon>
        <taxon>Orchesella</taxon>
    </lineage>
</organism>
<reference evidence="1 2" key="1">
    <citation type="submission" date="2024-08" db="EMBL/GenBank/DDBJ databases">
        <authorList>
            <person name="Cucini C."/>
            <person name="Frati F."/>
        </authorList>
    </citation>
    <scope>NUCLEOTIDE SEQUENCE [LARGE SCALE GENOMIC DNA]</scope>
</reference>
<comment type="caution">
    <text evidence="1">The sequence shown here is derived from an EMBL/GenBank/DDBJ whole genome shotgun (WGS) entry which is preliminary data.</text>
</comment>
<proteinExistence type="predicted"/>
<dbReference type="EMBL" id="CAXLJM020000167">
    <property type="protein sequence ID" value="CAL8148247.1"/>
    <property type="molecule type" value="Genomic_DNA"/>
</dbReference>
<accession>A0ABP1S9Z7</accession>
<keyword evidence="2" id="KW-1185">Reference proteome</keyword>
<protein>
    <submittedName>
        <fullName evidence="1">Uncharacterized protein</fullName>
    </submittedName>
</protein>
<sequence>MANAYIRYVKASIGEDSTGRLLCGRRALSANFVITPEEAEKRSDFILEKCGRSLELARTNRREAIVSGAIVTEWPERMQWLYTGVDEEDDGLDAGEVFRETGPGIYYQRVE</sequence>
<dbReference type="Proteomes" id="UP001642540">
    <property type="component" value="Unassembled WGS sequence"/>
</dbReference>
<name>A0ABP1S9Z7_9HEXA</name>